<dbReference type="EMBL" id="HE573024">
    <property type="protein sequence ID" value="CCC49616.1"/>
    <property type="molecule type" value="Genomic_DNA"/>
</dbReference>
<dbReference type="VEuPathDB" id="TriTrypDB:TvY486_0802250"/>
<name>G0U0L7_TRYVY</name>
<dbReference type="InterPro" id="IPR013610">
    <property type="entry name" value="ArdC_N"/>
</dbReference>
<gene>
    <name evidence="2" type="ORF">TVY486_0802250</name>
</gene>
<dbReference type="AlphaFoldDB" id="G0U0L7"/>
<evidence type="ECO:0000259" key="1">
    <source>
        <dbReference type="Pfam" id="PF08401"/>
    </source>
</evidence>
<organism evidence="2">
    <name type="scientific">Trypanosoma vivax (strain Y486)</name>
    <dbReference type="NCBI Taxonomy" id="1055687"/>
    <lineage>
        <taxon>Eukaryota</taxon>
        <taxon>Discoba</taxon>
        <taxon>Euglenozoa</taxon>
        <taxon>Kinetoplastea</taxon>
        <taxon>Metakinetoplastina</taxon>
        <taxon>Trypanosomatida</taxon>
        <taxon>Trypanosomatidae</taxon>
        <taxon>Trypanosoma</taxon>
        <taxon>Duttonella</taxon>
    </lineage>
</organism>
<dbReference type="OMA" id="FLFNMDQ"/>
<dbReference type="Pfam" id="PF08401">
    <property type="entry name" value="ArdcN"/>
    <property type="match status" value="1"/>
</dbReference>
<feature type="domain" description="N-terminal" evidence="1">
    <location>
        <begin position="99"/>
        <end position="161"/>
    </location>
</feature>
<evidence type="ECO:0000313" key="2">
    <source>
        <dbReference type="EMBL" id="CCC49616.1"/>
    </source>
</evidence>
<dbReference type="GO" id="GO:0003697">
    <property type="term" value="F:single-stranded DNA binding"/>
    <property type="evidence" value="ECO:0007669"/>
    <property type="project" value="InterPro"/>
</dbReference>
<accession>G0U0L7</accession>
<reference evidence="2" key="1">
    <citation type="journal article" date="2012" name="Proc. Natl. Acad. Sci. U.S.A.">
        <title>Antigenic diversity is generated by distinct evolutionary mechanisms in African trypanosome species.</title>
        <authorList>
            <person name="Jackson A.P."/>
            <person name="Berry A."/>
            <person name="Aslett M."/>
            <person name="Allison H.C."/>
            <person name="Burton P."/>
            <person name="Vavrova-Anderson J."/>
            <person name="Brown R."/>
            <person name="Browne H."/>
            <person name="Corton N."/>
            <person name="Hauser H."/>
            <person name="Gamble J."/>
            <person name="Gilderthorp R."/>
            <person name="Marcello L."/>
            <person name="McQuillan J."/>
            <person name="Otto T.D."/>
            <person name="Quail M.A."/>
            <person name="Sanders M.J."/>
            <person name="van Tonder A."/>
            <person name="Ginger M.L."/>
            <person name="Field M.C."/>
            <person name="Barry J.D."/>
            <person name="Hertz-Fowler C."/>
            <person name="Berriman M."/>
        </authorList>
    </citation>
    <scope>NUCLEOTIDE SEQUENCE</scope>
    <source>
        <strain evidence="2">Y486</strain>
    </source>
</reference>
<protein>
    <recommendedName>
        <fullName evidence="1">N-terminal domain-containing protein</fullName>
    </recommendedName>
</protein>
<sequence>MRRTPLCSATFTPAMPHLDVFLKRYADAQHPLYCHPLWLSKDDISALKGFGVGRCTLSSDRCKKVASPFPTITVEVPKTIFLFNMDQLFPESEVCWSLPLVSIPMAVNTGQPYKDSLSVLLHKKGRASGFKSNWWGTRVAWKKKGALVVPGSVPTAVEVAEITELLHISFVSNAMNILRHSYISGKTGLLKPFVRAEEKTPTHRFQCAVEEHMSRHNFLTPLYFSIPSLQRAGISVKPGSDLLDLSVTSAERGSAVDADENGICGPKNSAFTYCQYYHLSQLILQEGYRIPQSVIKAELANPGSSIHGITGEVLDIDELRRESILMSPTPELASVVYGDGNVNASIMNDEAIESTIAYLESPHNFHRRNLWYSPHDVLQMGCRVDVNAAPVEARVKGSKNSVLKFTRKLCNVEQLVSPLDGYRVVGRIDALATPMKHEDVHHRQRRAIQVPLEEPTEDDISSQ</sequence>
<proteinExistence type="predicted"/>